<evidence type="ECO:0000259" key="2">
    <source>
        <dbReference type="Pfam" id="PF00144"/>
    </source>
</evidence>
<reference evidence="3 4" key="1">
    <citation type="submission" date="2023-10" db="EMBL/GenBank/DDBJ databases">
        <title>Two novel species belonging to the OM43/NOR5 clade.</title>
        <authorList>
            <person name="Park M."/>
        </authorList>
    </citation>
    <scope>NUCLEOTIDE SEQUENCE [LARGE SCALE GENOMIC DNA]</scope>
    <source>
        <strain evidence="3 4">IMCC45268</strain>
    </source>
</reference>
<dbReference type="Pfam" id="PF00144">
    <property type="entry name" value="Beta-lactamase"/>
    <property type="match status" value="1"/>
</dbReference>
<protein>
    <submittedName>
        <fullName evidence="3">Serine hydrolase domain-containing protein</fullName>
        <ecNumber evidence="3">3.1.1.103</ecNumber>
    </submittedName>
</protein>
<dbReference type="Gene3D" id="3.40.710.10">
    <property type="entry name" value="DD-peptidase/beta-lactamase superfamily"/>
    <property type="match status" value="1"/>
</dbReference>
<dbReference type="PANTHER" id="PTHR46825:SF9">
    <property type="entry name" value="BETA-LACTAMASE-RELATED DOMAIN-CONTAINING PROTEIN"/>
    <property type="match status" value="1"/>
</dbReference>
<keyword evidence="1" id="KW-0732">Signal</keyword>
<evidence type="ECO:0000256" key="1">
    <source>
        <dbReference type="SAM" id="SignalP"/>
    </source>
</evidence>
<evidence type="ECO:0000313" key="4">
    <source>
        <dbReference type="Proteomes" id="UP001626549"/>
    </source>
</evidence>
<proteinExistence type="predicted"/>
<feature type="signal peptide" evidence="1">
    <location>
        <begin position="1"/>
        <end position="25"/>
    </location>
</feature>
<accession>A0ABZ0IE36</accession>
<dbReference type="SUPFAM" id="SSF56601">
    <property type="entry name" value="beta-lactamase/transpeptidase-like"/>
    <property type="match status" value="1"/>
</dbReference>
<keyword evidence="4" id="KW-1185">Reference proteome</keyword>
<dbReference type="EMBL" id="CP136865">
    <property type="protein sequence ID" value="WOJ97079.1"/>
    <property type="molecule type" value="Genomic_DNA"/>
</dbReference>
<dbReference type="InterPro" id="IPR050491">
    <property type="entry name" value="AmpC-like"/>
</dbReference>
<dbReference type="PANTHER" id="PTHR46825">
    <property type="entry name" value="D-ALANYL-D-ALANINE-CARBOXYPEPTIDASE/ENDOPEPTIDASE AMPH"/>
    <property type="match status" value="1"/>
</dbReference>
<feature type="chain" id="PRO_5046645164" evidence="1">
    <location>
        <begin position="26"/>
        <end position="379"/>
    </location>
</feature>
<feature type="domain" description="Beta-lactamase-related" evidence="2">
    <location>
        <begin position="32"/>
        <end position="366"/>
    </location>
</feature>
<dbReference type="Proteomes" id="UP001626549">
    <property type="component" value="Chromosome"/>
</dbReference>
<gene>
    <name evidence="3" type="ORF">R0137_00555</name>
</gene>
<dbReference type="EC" id="3.1.1.103" evidence="3"/>
<organism evidence="3 4">
    <name type="scientific">Congregibacter brevis</name>
    <dbReference type="NCBI Taxonomy" id="3081201"/>
    <lineage>
        <taxon>Bacteria</taxon>
        <taxon>Pseudomonadati</taxon>
        <taxon>Pseudomonadota</taxon>
        <taxon>Gammaproteobacteria</taxon>
        <taxon>Cellvibrionales</taxon>
        <taxon>Halieaceae</taxon>
        <taxon>Congregibacter</taxon>
    </lineage>
</organism>
<keyword evidence="3" id="KW-0378">Hydrolase</keyword>
<dbReference type="InterPro" id="IPR012338">
    <property type="entry name" value="Beta-lactam/transpept-like"/>
</dbReference>
<sequence>MLNDSRSGLKACFFVLSLLPAFAQAQISPTIDAIFSGISDDSPGCSVGAAKDGAWIHKTGYGLANMELNVPLDGSQVHRMASVSKQFTAMAVLLLADEGKIDLNADIREYLPELRSYGATVTINAMLGHVSGMGDYDLIAGSYEGPKATNAGNLMSAAGGEFRLGNKDYLTIDEFYEVVAPLPLAQSPNESFRYSNLAYFLLSILVEEVSGESLREYAERRIFHPLGMDSSFFSDDPVEIVHNRADGYAKTKDGEYITDMTNLFWVGDGGLHTNLDDMLLWDAHFYAPKLGRKPAQLLALMNTPNSNHLTDGRVYANGQNIRRSGDDVIFEHSGGWLGTSTYYARVPDRHLSLIMMCNDVSLDTDDLAEQAMKQLLNTK</sequence>
<name>A0ABZ0IE36_9GAMM</name>
<dbReference type="GO" id="GO:0016787">
    <property type="term" value="F:hydrolase activity"/>
    <property type="evidence" value="ECO:0007669"/>
    <property type="project" value="UniProtKB-KW"/>
</dbReference>
<dbReference type="RefSeq" id="WP_407327767.1">
    <property type="nucleotide sequence ID" value="NZ_CP136865.1"/>
</dbReference>
<evidence type="ECO:0000313" key="3">
    <source>
        <dbReference type="EMBL" id="WOJ97079.1"/>
    </source>
</evidence>
<dbReference type="InterPro" id="IPR001466">
    <property type="entry name" value="Beta-lactam-related"/>
</dbReference>